<gene>
    <name evidence="1" type="ORF">EVAR_26847_1</name>
</gene>
<dbReference type="Proteomes" id="UP000299102">
    <property type="component" value="Unassembled WGS sequence"/>
</dbReference>
<dbReference type="AlphaFoldDB" id="A0A4C1VXV3"/>
<dbReference type="EMBL" id="BGZK01000431">
    <property type="protein sequence ID" value="GBP43172.1"/>
    <property type="molecule type" value="Genomic_DNA"/>
</dbReference>
<accession>A0A4C1VXV3</accession>
<sequence>MLLETEVVVPVLNFNFNSSTLVQCGSGAVECCSREFNVRNQRLKFKNSTCEVLRTKSGAERRGGAFLLFLNLAARSGPAGEGAQAAADFVLRTAT</sequence>
<evidence type="ECO:0000313" key="1">
    <source>
        <dbReference type="EMBL" id="GBP43172.1"/>
    </source>
</evidence>
<reference evidence="1 2" key="1">
    <citation type="journal article" date="2019" name="Commun. Biol.">
        <title>The bagworm genome reveals a unique fibroin gene that provides high tensile strength.</title>
        <authorList>
            <person name="Kono N."/>
            <person name="Nakamura H."/>
            <person name="Ohtoshi R."/>
            <person name="Tomita M."/>
            <person name="Numata K."/>
            <person name="Arakawa K."/>
        </authorList>
    </citation>
    <scope>NUCLEOTIDE SEQUENCE [LARGE SCALE GENOMIC DNA]</scope>
</reference>
<organism evidence="1 2">
    <name type="scientific">Eumeta variegata</name>
    <name type="common">Bagworm moth</name>
    <name type="synonym">Eumeta japonica</name>
    <dbReference type="NCBI Taxonomy" id="151549"/>
    <lineage>
        <taxon>Eukaryota</taxon>
        <taxon>Metazoa</taxon>
        <taxon>Ecdysozoa</taxon>
        <taxon>Arthropoda</taxon>
        <taxon>Hexapoda</taxon>
        <taxon>Insecta</taxon>
        <taxon>Pterygota</taxon>
        <taxon>Neoptera</taxon>
        <taxon>Endopterygota</taxon>
        <taxon>Lepidoptera</taxon>
        <taxon>Glossata</taxon>
        <taxon>Ditrysia</taxon>
        <taxon>Tineoidea</taxon>
        <taxon>Psychidae</taxon>
        <taxon>Oiketicinae</taxon>
        <taxon>Eumeta</taxon>
    </lineage>
</organism>
<name>A0A4C1VXV3_EUMVA</name>
<evidence type="ECO:0000313" key="2">
    <source>
        <dbReference type="Proteomes" id="UP000299102"/>
    </source>
</evidence>
<protein>
    <submittedName>
        <fullName evidence="1">Uncharacterized protein</fullName>
    </submittedName>
</protein>
<proteinExistence type="predicted"/>
<keyword evidence="2" id="KW-1185">Reference proteome</keyword>
<comment type="caution">
    <text evidence="1">The sequence shown here is derived from an EMBL/GenBank/DDBJ whole genome shotgun (WGS) entry which is preliminary data.</text>
</comment>